<organism evidence="7 8">
    <name type="scientific">Acidihalobacter yilgarnensis</name>
    <dbReference type="NCBI Taxonomy" id="2819280"/>
    <lineage>
        <taxon>Bacteria</taxon>
        <taxon>Pseudomonadati</taxon>
        <taxon>Pseudomonadota</taxon>
        <taxon>Gammaproteobacteria</taxon>
        <taxon>Chromatiales</taxon>
        <taxon>Ectothiorhodospiraceae</taxon>
        <taxon>Acidihalobacter</taxon>
    </lineage>
</organism>
<dbReference type="Pfam" id="PF01957">
    <property type="entry name" value="NfeD"/>
    <property type="match status" value="1"/>
</dbReference>
<keyword evidence="2 5" id="KW-0812">Transmembrane</keyword>
<keyword evidence="8" id="KW-1185">Reference proteome</keyword>
<evidence type="ECO:0000256" key="4">
    <source>
        <dbReference type="ARBA" id="ARBA00023136"/>
    </source>
</evidence>
<dbReference type="InterPro" id="IPR002810">
    <property type="entry name" value="NfeD-like_C"/>
</dbReference>
<dbReference type="InterPro" id="IPR012340">
    <property type="entry name" value="NA-bd_OB-fold"/>
</dbReference>
<dbReference type="PANTHER" id="PTHR33507">
    <property type="entry name" value="INNER MEMBRANE PROTEIN YBBJ"/>
    <property type="match status" value="1"/>
</dbReference>
<proteinExistence type="predicted"/>
<dbReference type="EMBL" id="CP017415">
    <property type="protein sequence ID" value="AOU98498.1"/>
    <property type="molecule type" value="Genomic_DNA"/>
</dbReference>
<feature type="transmembrane region" description="Helical" evidence="5">
    <location>
        <begin position="53"/>
        <end position="76"/>
    </location>
</feature>
<dbReference type="InterPro" id="IPR052165">
    <property type="entry name" value="Membrane_assoc_protease"/>
</dbReference>
<evidence type="ECO:0000256" key="2">
    <source>
        <dbReference type="ARBA" id="ARBA00022692"/>
    </source>
</evidence>
<keyword evidence="4 5" id="KW-0472">Membrane</keyword>
<keyword evidence="3 5" id="KW-1133">Transmembrane helix</keyword>
<gene>
    <name evidence="7" type="ORF">BI364_11525</name>
</gene>
<reference evidence="8" key="1">
    <citation type="submission" date="2016-09" db="EMBL/GenBank/DDBJ databases">
        <title>Acidihalobacter prosperus F5.</title>
        <authorList>
            <person name="Khaleque H.N."/>
            <person name="Ramsay J.P."/>
            <person name="Kaksonen A.H."/>
            <person name="Boxall N.J."/>
            <person name="Watkin E.L.J."/>
        </authorList>
    </citation>
    <scope>NUCLEOTIDE SEQUENCE [LARGE SCALE GENOMIC DNA]</scope>
    <source>
        <strain evidence="8">F5</strain>
    </source>
</reference>
<accession>A0A1D8IPR3</accession>
<dbReference type="Gene3D" id="2.40.50.140">
    <property type="entry name" value="Nucleic acid-binding proteins"/>
    <property type="match status" value="1"/>
</dbReference>
<evidence type="ECO:0000256" key="5">
    <source>
        <dbReference type="SAM" id="Phobius"/>
    </source>
</evidence>
<dbReference type="AlphaFoldDB" id="A0A1D8IPR3"/>
<dbReference type="Proteomes" id="UP000095401">
    <property type="component" value="Chromosome"/>
</dbReference>
<dbReference type="PANTHER" id="PTHR33507:SF3">
    <property type="entry name" value="INNER MEMBRANE PROTEIN YBBJ"/>
    <property type="match status" value="1"/>
</dbReference>
<evidence type="ECO:0000313" key="8">
    <source>
        <dbReference type="Proteomes" id="UP000095401"/>
    </source>
</evidence>
<evidence type="ECO:0000259" key="6">
    <source>
        <dbReference type="Pfam" id="PF01957"/>
    </source>
</evidence>
<comment type="subcellular location">
    <subcellularLocation>
        <location evidence="1">Membrane</location>
        <topology evidence="1">Multi-pass membrane protein</topology>
    </subcellularLocation>
</comment>
<evidence type="ECO:0000256" key="1">
    <source>
        <dbReference type="ARBA" id="ARBA00004141"/>
    </source>
</evidence>
<dbReference type="GO" id="GO:0005886">
    <property type="term" value="C:plasma membrane"/>
    <property type="evidence" value="ECO:0007669"/>
    <property type="project" value="TreeGrafter"/>
</dbReference>
<evidence type="ECO:0000256" key="3">
    <source>
        <dbReference type="ARBA" id="ARBA00022989"/>
    </source>
</evidence>
<sequence>MSQSTGQGASAMNSLGTLLVLIGAALCAAEIVSGTFYLFAFGSALLLAGGAELAWRLGATADLGLATLLSLLFLVVAHRLRRRLSNAASERTAQDDSGHEVEVTRVDTHALRVRYRGTEWAAVLADGGEAHVGEQLRILRREGNRLILAPLPATPVSNREQH</sequence>
<dbReference type="KEGG" id="aprs:BI364_11525"/>
<name>A0A1D8IPR3_9GAMM</name>
<feature type="domain" description="NfeD-like C-terminal" evidence="6">
    <location>
        <begin position="95"/>
        <end position="150"/>
    </location>
</feature>
<protein>
    <recommendedName>
        <fullName evidence="6">NfeD-like C-terminal domain-containing protein</fullName>
    </recommendedName>
</protein>
<evidence type="ECO:0000313" key="7">
    <source>
        <dbReference type="EMBL" id="AOU98498.1"/>
    </source>
</evidence>